<dbReference type="Proteomes" id="UP000030693">
    <property type="component" value="Unassembled WGS sequence"/>
</dbReference>
<dbReference type="eggNOG" id="KOG2020">
    <property type="taxonomic scope" value="Eukaryota"/>
</dbReference>
<evidence type="ECO:0000256" key="1">
    <source>
        <dbReference type="ARBA" id="ARBA00004123"/>
    </source>
</evidence>
<evidence type="ECO:0000256" key="8">
    <source>
        <dbReference type="SAM" id="MobiDB-lite"/>
    </source>
</evidence>
<evidence type="ECO:0000256" key="6">
    <source>
        <dbReference type="ARBA" id="ARBA00022927"/>
    </source>
</evidence>
<dbReference type="OrthoDB" id="10261013at2759"/>
<accession>A0A058ZH73</accession>
<dbReference type="GO" id="GO:0005634">
    <property type="term" value="C:nucleus"/>
    <property type="evidence" value="ECO:0007669"/>
    <property type="project" value="UniProtKB-SubCell"/>
</dbReference>
<feature type="region of interest" description="Disordered" evidence="8">
    <location>
        <begin position="641"/>
        <end position="660"/>
    </location>
</feature>
<gene>
    <name evidence="10" type="ORF">H696_00829</name>
</gene>
<feature type="domain" description="Exportin-1/Importin-beta-like" evidence="9">
    <location>
        <begin position="155"/>
        <end position="305"/>
    </location>
</feature>
<evidence type="ECO:0000256" key="2">
    <source>
        <dbReference type="ARBA" id="ARBA00004496"/>
    </source>
</evidence>
<keyword evidence="4" id="KW-0813">Transport</keyword>
<sequence length="1170" mass="126647">MTMKQQWFNEALSRLYIPLTNGYTSPGLLEELMGFCATPNVWQLAIQAFDMPSDPKAQYFAIFIIGRVVARNWRDLSDADRTTIWCFCRDTLFRHIQAVSAQPDAMDAGLPRFIVTKLTQLCVDMGKHNLTIGFDSLFQLATCFLTNRPNLADAPQSIDQALSLLDPACGSPAQLLGLAMLLMICEECTSVKDDLPSHLRNSMRKLLYDNATAIMNLVLRVLDSTHEQARIACQSDGTARGNARLRFPPMIARCVAQALTVVSQLLSWVPLNEFVDRRLVQSLFQYVVLHVDSTSAELGAQALECVNEILGRSCIPRDLDGFLVQIFGDVFRLLQSLTADPAGAPSPEVIRALDSQYRERLTDFLGLFVSQHLRRFETMSSEAIGLGGVAAAGAGSGAGAPDATSQPVFALLGLLFTYTFMQPDIEALSSCLDIWETFLDRLLEPQEGSSLQSAQEAAAPYAGGLLAFVEALLQKVLFRHNAPELLSLDDDEVEGDAQSEWDTFLSSCVSIIGKVGDLLPVQTLNITFPLLEEDLAKFMIREQLTSDASRALALTRDLRSHLRILARLSSVFLSSGSLFESTFPTILTLLKDKLLGLGTFLHNFALYRRSEQFNKLAVQLFTTLAAFAGWQAAALASTGPASGGGTSSTGGGLGGASTPAERTPEAAAAAELLFHQIKLAVSVLYTTDDSVLGLAVAPFLLALARAVRLPVLLEALAPQLLDLLTVASRDRYPAYAAPGAGDLPALARGIFQTSIEVRSAVFMAATTAIALPFQQMAAKDPAQAWDNRAALFAKVVLGDSGLTAPLQRAAAPGFHEQGLYKAPDVRALICEALSTLGACVSAVAAESKTSKAVVLEAVRPLLPSTINLLKIYASEYDVLERLIDFQLELFVAMRLDLGVEYVGEMVGVMLALLGGNQSFLQHLAGGTPASIDIINKLLQLLTLIVESGPRSSSLGALTGSIVQLVLGDLAPALFSDGARAAADHVAGRFFELVFALLDSRWHQLQPEATASESVSPGGQAFYRLLDLAQLPFKSSDIGIFRDNLARLGRLDQTRRLFSLPDQQVIRQCHAFAMQLMRVLNHRGHELLREDILALLFRIFSSVDMPTFAQSTIEAYLASMDALSEADRHGLLQGVGPLDMQGSFVDSIGQLLVDSKYLESLRTTSAASVVL</sequence>
<keyword evidence="11" id="KW-1185">Reference proteome</keyword>
<dbReference type="GeneID" id="20525554"/>
<dbReference type="OMA" id="KITRFNH"/>
<dbReference type="GO" id="GO:0006611">
    <property type="term" value="P:protein export from nucleus"/>
    <property type="evidence" value="ECO:0007669"/>
    <property type="project" value="InterPro"/>
</dbReference>
<keyword evidence="5" id="KW-0963">Cytoplasm</keyword>
<dbReference type="GO" id="GO:0005049">
    <property type="term" value="F:nuclear export signal receptor activity"/>
    <property type="evidence" value="ECO:0007669"/>
    <property type="project" value="InterPro"/>
</dbReference>
<dbReference type="InterPro" id="IPR040016">
    <property type="entry name" value="XPO6"/>
</dbReference>
<keyword evidence="6" id="KW-0653">Protein transport</keyword>
<dbReference type="STRING" id="691883.A0A058ZH73"/>
<proteinExistence type="inferred from homology"/>
<dbReference type="InterPro" id="IPR011989">
    <property type="entry name" value="ARM-like"/>
</dbReference>
<reference evidence="10" key="1">
    <citation type="submission" date="2013-04" db="EMBL/GenBank/DDBJ databases">
        <title>The Genome Sequence of Fonticula alba ATCC 38817.</title>
        <authorList>
            <consortium name="The Broad Institute Genomics Platform"/>
            <person name="Russ C."/>
            <person name="Cuomo C."/>
            <person name="Burger G."/>
            <person name="Gray M.W."/>
            <person name="Holland P.W.H."/>
            <person name="King N."/>
            <person name="Lang F.B.F."/>
            <person name="Roger A.J."/>
            <person name="Ruiz-Trillo I."/>
            <person name="Brown M."/>
            <person name="Walker B."/>
            <person name="Young S."/>
            <person name="Zeng Q."/>
            <person name="Gargeya S."/>
            <person name="Fitzgerald M."/>
            <person name="Haas B."/>
            <person name="Abouelleil A."/>
            <person name="Allen A.W."/>
            <person name="Alvarado L."/>
            <person name="Arachchi H.M."/>
            <person name="Berlin A.M."/>
            <person name="Chapman S.B."/>
            <person name="Gainer-Dewar J."/>
            <person name="Goldberg J."/>
            <person name="Griggs A."/>
            <person name="Gujja S."/>
            <person name="Hansen M."/>
            <person name="Howarth C."/>
            <person name="Imamovic A."/>
            <person name="Ireland A."/>
            <person name="Larimer J."/>
            <person name="McCowan C."/>
            <person name="Murphy C."/>
            <person name="Pearson M."/>
            <person name="Poon T.W."/>
            <person name="Priest M."/>
            <person name="Roberts A."/>
            <person name="Saif S."/>
            <person name="Shea T."/>
            <person name="Sisk P."/>
            <person name="Sykes S."/>
            <person name="Wortman J."/>
            <person name="Nusbaum C."/>
            <person name="Birren B."/>
        </authorList>
    </citation>
    <scope>NUCLEOTIDE SEQUENCE [LARGE SCALE GENOMIC DNA]</scope>
    <source>
        <strain evidence="10">ATCC 38817</strain>
    </source>
</reference>
<dbReference type="AlphaFoldDB" id="A0A058ZH73"/>
<dbReference type="EMBL" id="KB932201">
    <property type="protein sequence ID" value="KCV73288.1"/>
    <property type="molecule type" value="Genomic_DNA"/>
</dbReference>
<dbReference type="InterPro" id="IPR013598">
    <property type="entry name" value="Exportin-1/Importin-b-like"/>
</dbReference>
<dbReference type="Pfam" id="PF08389">
    <property type="entry name" value="Xpo1"/>
    <property type="match status" value="1"/>
</dbReference>
<dbReference type="SUPFAM" id="SSF48371">
    <property type="entry name" value="ARM repeat"/>
    <property type="match status" value="1"/>
</dbReference>
<dbReference type="GO" id="GO:0005737">
    <property type="term" value="C:cytoplasm"/>
    <property type="evidence" value="ECO:0007669"/>
    <property type="project" value="UniProtKB-SubCell"/>
</dbReference>
<evidence type="ECO:0000256" key="4">
    <source>
        <dbReference type="ARBA" id="ARBA00022448"/>
    </source>
</evidence>
<dbReference type="PANTHER" id="PTHR21452">
    <property type="entry name" value="EXPORTIN-6"/>
    <property type="match status" value="1"/>
</dbReference>
<evidence type="ECO:0000259" key="9">
    <source>
        <dbReference type="Pfam" id="PF08389"/>
    </source>
</evidence>
<dbReference type="InterPro" id="IPR016024">
    <property type="entry name" value="ARM-type_fold"/>
</dbReference>
<comment type="subcellular location">
    <subcellularLocation>
        <location evidence="2">Cytoplasm</location>
    </subcellularLocation>
    <subcellularLocation>
        <location evidence="1">Nucleus</location>
    </subcellularLocation>
</comment>
<feature type="compositionally biased region" description="Gly residues" evidence="8">
    <location>
        <begin position="641"/>
        <end position="655"/>
    </location>
</feature>
<evidence type="ECO:0000256" key="3">
    <source>
        <dbReference type="ARBA" id="ARBA00009466"/>
    </source>
</evidence>
<evidence type="ECO:0000313" key="10">
    <source>
        <dbReference type="EMBL" id="KCV73288.1"/>
    </source>
</evidence>
<dbReference type="RefSeq" id="XP_009492989.1">
    <property type="nucleotide sequence ID" value="XM_009494714.1"/>
</dbReference>
<evidence type="ECO:0000256" key="7">
    <source>
        <dbReference type="ARBA" id="ARBA00023242"/>
    </source>
</evidence>
<evidence type="ECO:0000313" key="11">
    <source>
        <dbReference type="Proteomes" id="UP000030693"/>
    </source>
</evidence>
<dbReference type="Gene3D" id="1.25.10.10">
    <property type="entry name" value="Leucine-rich Repeat Variant"/>
    <property type="match status" value="1"/>
</dbReference>
<keyword evidence="7" id="KW-0539">Nucleus</keyword>
<comment type="similarity">
    <text evidence="3">Belongs to the exportin family.</text>
</comment>
<evidence type="ECO:0000256" key="5">
    <source>
        <dbReference type="ARBA" id="ARBA00022490"/>
    </source>
</evidence>
<organism evidence="10">
    <name type="scientific">Fonticula alba</name>
    <name type="common">Slime mold</name>
    <dbReference type="NCBI Taxonomy" id="691883"/>
    <lineage>
        <taxon>Eukaryota</taxon>
        <taxon>Rotosphaerida</taxon>
        <taxon>Fonticulaceae</taxon>
        <taxon>Fonticula</taxon>
    </lineage>
</organism>
<dbReference type="PANTHER" id="PTHR21452:SF4">
    <property type="entry name" value="EXPORTIN-6"/>
    <property type="match status" value="1"/>
</dbReference>
<protein>
    <recommendedName>
        <fullName evidence="9">Exportin-1/Importin-beta-like domain-containing protein</fullName>
    </recommendedName>
</protein>
<name>A0A058ZH73_FONAL</name>